<dbReference type="Pfam" id="PF07034">
    <property type="entry name" value="ORC3_N"/>
    <property type="match status" value="2"/>
</dbReference>
<evidence type="ECO:0008006" key="11">
    <source>
        <dbReference type="Google" id="ProtNLM"/>
    </source>
</evidence>
<feature type="domain" description="Origin recognition complex subunit 3 N-terminal" evidence="7">
    <location>
        <begin position="10"/>
        <end position="285"/>
    </location>
</feature>
<feature type="compositionally biased region" description="Polar residues" evidence="6">
    <location>
        <begin position="864"/>
        <end position="878"/>
    </location>
</feature>
<comment type="similarity">
    <text evidence="2">Belongs to the ORC3 family.</text>
</comment>
<feature type="region of interest" description="Disordered" evidence="6">
    <location>
        <begin position="850"/>
        <end position="1005"/>
    </location>
</feature>
<keyword evidence="4" id="KW-0238">DNA-binding</keyword>
<dbReference type="EMBL" id="OOIP01000001">
    <property type="protein sequence ID" value="SPO35028.1"/>
    <property type="molecule type" value="Genomic_DNA"/>
</dbReference>
<dbReference type="PANTHER" id="PTHR12748:SF0">
    <property type="entry name" value="ORIGIN RECOGNITION COMPLEX SUBUNIT 3"/>
    <property type="match status" value="1"/>
</dbReference>
<sequence length="1047" mass="113384">MVYLTSDRLDSLSTACYTVPWKPPRKRARKDAAKAADSSPFPVLEEHERGPIASRLRYHGYLRSIRSLDWLFERCIEKIYAPLFSDLEAFLVHGSNAEAGRDGAAGDDLYIPGFDGCTEAEAGPSALRTAFLISASTPSFSSLSRRLVSHISTFAASDQASTPIITVTLDQSECLSLGTAIRLLVARFITQGVSICEAQGQTLAVEGSAGEEQLALIEAVAASGRSDADLRILKTWYMKRFGTQPADQMGAMRRPNLVLHLPSIEAVEPAVLSDLLLSLQAFSTDLDGSLADPSATGSTLVLILGISSPTGAAPSAGRRGVSVAAAPAPWTTYIPRATLQGMDFSRFALPNKEGVWMQLVNGFLTSRHLPVSIGRKTFEYIRQSYWEKDADLDSVLDAVRFATFDHFTSNPLSAFASLSVGGEALLNPDCWTTELVARLRLALLEADDAEVVWLARAGAQGELGIGPKSKVRRMLSDDAFVLQQVADLKMIRDVLAFRQEVMIKFLAHGFQTLHKLDSAGSALRAAAASDAFLQQREAEMTSSMLTLVVSQCLQASSGAVDSDNRPLPNSLSLSHGLGKLCTAARRLQIREFETFLDDFVLFTEVEVAALEASYEAGPSVQIESSQASVEASFHSLALEEMQDFLASLRTFQQNLAQLILDAGGDLIGRSFDQLGNQDSAIRGATGLDAATLDSDEALEREKRNQDRILRVQKRLEAEEKVVSLKRQVTDWIASQVQTFLNWDALTDGCATTEGVVALIKDTWWHDSFDSAAAMLDACPRAGLLQPLGDPRAFLEVLGSLDDPMSDAASGTQQAEDALPDICLAYQLYRDCGKNVSLADWFEAFQQSVDPSDASQATRPRGAGDQSNGSISARPSTRSMDGGQRGTGEDEGKEDEDDDDGDDHDDDDDDDEGLDDDLLAATPSGRRSKRQAALGRYPSKRSYAEVDGEDSGSNGSEDDDDSDVLDTPSKRRGARAQHTPRAALSRTPLRPGLLRLNGGGSSRPDASMADVQARFALAVNELARMGLLRGTRRKNEHVTKTVWDLIPE</sequence>
<dbReference type="Pfam" id="PF18137">
    <property type="entry name" value="WHD_ORC"/>
    <property type="match status" value="2"/>
</dbReference>
<evidence type="ECO:0000256" key="4">
    <source>
        <dbReference type="ARBA" id="ARBA00023125"/>
    </source>
</evidence>
<feature type="domain" description="Origin recognition complex subunit 3 winged helix C-terminal" evidence="8">
    <location>
        <begin position="1003"/>
        <end position="1042"/>
    </location>
</feature>
<dbReference type="GO" id="GO:0006270">
    <property type="term" value="P:DNA replication initiation"/>
    <property type="evidence" value="ECO:0007669"/>
    <property type="project" value="TreeGrafter"/>
</dbReference>
<keyword evidence="10" id="KW-1185">Reference proteome</keyword>
<dbReference type="InterPro" id="IPR040855">
    <property type="entry name" value="ORC_WH_C"/>
</dbReference>
<dbReference type="AlphaFoldDB" id="A0A5C3ES04"/>
<evidence type="ECO:0000256" key="2">
    <source>
        <dbReference type="ARBA" id="ARBA00010977"/>
    </source>
</evidence>
<dbReference type="InterPro" id="IPR020795">
    <property type="entry name" value="ORC3"/>
</dbReference>
<gene>
    <name evidence="9" type="ORF">PSFLO_00499</name>
</gene>
<evidence type="ECO:0000256" key="1">
    <source>
        <dbReference type="ARBA" id="ARBA00004123"/>
    </source>
</evidence>
<dbReference type="OrthoDB" id="10265211at2759"/>
<dbReference type="GO" id="GO:0005664">
    <property type="term" value="C:nuclear origin of replication recognition complex"/>
    <property type="evidence" value="ECO:0007669"/>
    <property type="project" value="InterPro"/>
</dbReference>
<feature type="compositionally biased region" description="Low complexity" evidence="6">
    <location>
        <begin position="983"/>
        <end position="995"/>
    </location>
</feature>
<feature type="domain" description="Origin recognition complex subunit 3 N-terminal" evidence="7">
    <location>
        <begin position="323"/>
        <end position="415"/>
    </location>
</feature>
<dbReference type="GO" id="GO:0005656">
    <property type="term" value="C:nuclear pre-replicative complex"/>
    <property type="evidence" value="ECO:0007669"/>
    <property type="project" value="TreeGrafter"/>
</dbReference>
<dbReference type="GO" id="GO:0003688">
    <property type="term" value="F:DNA replication origin binding"/>
    <property type="evidence" value="ECO:0007669"/>
    <property type="project" value="TreeGrafter"/>
</dbReference>
<reference evidence="9 10" key="1">
    <citation type="submission" date="2018-03" db="EMBL/GenBank/DDBJ databases">
        <authorList>
            <person name="Guldener U."/>
        </authorList>
    </citation>
    <scope>NUCLEOTIDE SEQUENCE [LARGE SCALE GENOMIC DNA]</scope>
    <source>
        <strain evidence="9 10">DAOM196992</strain>
    </source>
</reference>
<protein>
    <recommendedName>
        <fullName evidence="11">Origin recognition complex subunit 3 winged helix C-terminal domain-containing protein</fullName>
    </recommendedName>
</protein>
<evidence type="ECO:0000256" key="6">
    <source>
        <dbReference type="SAM" id="MobiDB-lite"/>
    </source>
</evidence>
<feature type="compositionally biased region" description="Acidic residues" evidence="6">
    <location>
        <begin position="888"/>
        <end position="917"/>
    </location>
</feature>
<keyword evidence="5" id="KW-0539">Nucleus</keyword>
<evidence type="ECO:0000256" key="5">
    <source>
        <dbReference type="ARBA" id="ARBA00023242"/>
    </source>
</evidence>
<evidence type="ECO:0000256" key="3">
    <source>
        <dbReference type="ARBA" id="ARBA00022705"/>
    </source>
</evidence>
<dbReference type="PANTHER" id="PTHR12748">
    <property type="entry name" value="ORIGIN RECOGNITION COMPLEX SUBUNIT 3"/>
    <property type="match status" value="1"/>
</dbReference>
<evidence type="ECO:0000313" key="10">
    <source>
        <dbReference type="Proteomes" id="UP000323386"/>
    </source>
</evidence>
<comment type="subcellular location">
    <subcellularLocation>
        <location evidence="1">Nucleus</location>
    </subcellularLocation>
</comment>
<feature type="compositionally biased region" description="Acidic residues" evidence="6">
    <location>
        <begin position="945"/>
        <end position="963"/>
    </location>
</feature>
<dbReference type="InterPro" id="IPR045667">
    <property type="entry name" value="ORC3_N"/>
</dbReference>
<keyword evidence="3" id="KW-0235">DNA replication</keyword>
<evidence type="ECO:0000259" key="7">
    <source>
        <dbReference type="Pfam" id="PF07034"/>
    </source>
</evidence>
<evidence type="ECO:0000313" key="9">
    <source>
        <dbReference type="EMBL" id="SPO35028.1"/>
    </source>
</evidence>
<dbReference type="GO" id="GO:0031261">
    <property type="term" value="C:DNA replication preinitiation complex"/>
    <property type="evidence" value="ECO:0007669"/>
    <property type="project" value="TreeGrafter"/>
</dbReference>
<dbReference type="Proteomes" id="UP000323386">
    <property type="component" value="Unassembled WGS sequence"/>
</dbReference>
<proteinExistence type="inferred from homology"/>
<name>A0A5C3ES04_9BASI</name>
<accession>A0A5C3ES04</accession>
<organism evidence="9 10">
    <name type="scientific">Pseudozyma flocculosa</name>
    <dbReference type="NCBI Taxonomy" id="84751"/>
    <lineage>
        <taxon>Eukaryota</taxon>
        <taxon>Fungi</taxon>
        <taxon>Dikarya</taxon>
        <taxon>Basidiomycota</taxon>
        <taxon>Ustilaginomycotina</taxon>
        <taxon>Ustilaginomycetes</taxon>
        <taxon>Ustilaginales</taxon>
        <taxon>Ustilaginaceae</taxon>
        <taxon>Pseudozyma</taxon>
    </lineage>
</organism>
<evidence type="ECO:0000259" key="8">
    <source>
        <dbReference type="Pfam" id="PF18137"/>
    </source>
</evidence>
<feature type="domain" description="Origin recognition complex subunit 3 winged helix C-terminal" evidence="8">
    <location>
        <begin position="808"/>
        <end position="904"/>
    </location>
</feature>